<dbReference type="EMBL" id="BSXS01009665">
    <property type="protein sequence ID" value="GME96182.1"/>
    <property type="molecule type" value="Genomic_DNA"/>
</dbReference>
<name>A0ACB5TW53_AMBMO</name>
<proteinExistence type="predicted"/>
<comment type="caution">
    <text evidence="1">The sequence shown here is derived from an EMBL/GenBank/DDBJ whole genome shotgun (WGS) entry which is preliminary data.</text>
</comment>
<protein>
    <submittedName>
        <fullName evidence="1">Unnamed protein product</fullName>
    </submittedName>
</protein>
<evidence type="ECO:0000313" key="1">
    <source>
        <dbReference type="EMBL" id="GME96182.1"/>
    </source>
</evidence>
<accession>A0ACB5TW53</accession>
<gene>
    <name evidence="1" type="ORF">Amon02_000991700</name>
</gene>
<reference evidence="1" key="1">
    <citation type="submission" date="2023-04" db="EMBL/GenBank/DDBJ databases">
        <title>Ambrosiozyma monospora NBRC 10751.</title>
        <authorList>
            <person name="Ichikawa N."/>
            <person name="Sato H."/>
            <person name="Tonouchi N."/>
        </authorList>
    </citation>
    <scope>NUCLEOTIDE SEQUENCE</scope>
    <source>
        <strain evidence="1">NBRC 10751</strain>
    </source>
</reference>
<sequence length="420" mass="47823">MFSDEFNSVDNMADWILEYVGKEFLFYKSSLYKVWVSYRMGLLTDNVNIKKMVIQVRTPSFKVAFVNLGDIPPGSEGSIKGAIMLRGLESDVVQFDSLEAKTDLSVIADLLDKHKVNTLRLTNVKIGDTGVMSDISRIRNDYPDVNIEFHGWLYCRECLKITEDPLDNIMQYDAAGSSLNRCTSGMGASWVDVNLNDIERYDKNEPPIVWFTPNTVIRNLVLDCTFEKSLSFDLSSFESVKSFTLSSLFTSETFKKYPVGLEEFHIDNIHSTIDPISICLPANLKTLCLQRYDLLHNSRAVAATKLPWIENWMQLHNLKNLVIKGFEDDDVVAEFIASLPDCLEKLQVEDHYSLDTAPNFTSTKFLKVNKFPNLHTFHLTANTGPLLLSCLTKTVHFLQIMKQLTMMQVLSIVFVMKTIM</sequence>
<organism evidence="1 2">
    <name type="scientific">Ambrosiozyma monospora</name>
    <name type="common">Yeast</name>
    <name type="synonym">Endomycopsis monosporus</name>
    <dbReference type="NCBI Taxonomy" id="43982"/>
    <lineage>
        <taxon>Eukaryota</taxon>
        <taxon>Fungi</taxon>
        <taxon>Dikarya</taxon>
        <taxon>Ascomycota</taxon>
        <taxon>Saccharomycotina</taxon>
        <taxon>Pichiomycetes</taxon>
        <taxon>Pichiales</taxon>
        <taxon>Pichiaceae</taxon>
        <taxon>Ambrosiozyma</taxon>
    </lineage>
</organism>
<keyword evidence="2" id="KW-1185">Reference proteome</keyword>
<dbReference type="Proteomes" id="UP001165064">
    <property type="component" value="Unassembled WGS sequence"/>
</dbReference>
<evidence type="ECO:0000313" key="2">
    <source>
        <dbReference type="Proteomes" id="UP001165064"/>
    </source>
</evidence>